<evidence type="ECO:0008006" key="3">
    <source>
        <dbReference type="Google" id="ProtNLM"/>
    </source>
</evidence>
<dbReference type="GO" id="GO:0004252">
    <property type="term" value="F:serine-type endopeptidase activity"/>
    <property type="evidence" value="ECO:0007669"/>
    <property type="project" value="InterPro"/>
</dbReference>
<evidence type="ECO:0000313" key="2">
    <source>
        <dbReference type="Proteomes" id="UP000228687"/>
    </source>
</evidence>
<proteinExistence type="predicted"/>
<dbReference type="Gene3D" id="2.40.10.120">
    <property type="match status" value="1"/>
</dbReference>
<accession>A0A2H0YZ00</accession>
<dbReference type="SUPFAM" id="SSF50494">
    <property type="entry name" value="Trypsin-like serine proteases"/>
    <property type="match status" value="1"/>
</dbReference>
<gene>
    <name evidence="1" type="ORF">COT23_00755</name>
</gene>
<dbReference type="Proteomes" id="UP000228687">
    <property type="component" value="Unassembled WGS sequence"/>
</dbReference>
<dbReference type="InterPro" id="IPR039245">
    <property type="entry name" value="TYSND1/DEG15"/>
</dbReference>
<name>A0A2H0YZ00_9BACT</name>
<protein>
    <recommendedName>
        <fullName evidence="3">Serine protease</fullName>
    </recommendedName>
</protein>
<dbReference type="PANTHER" id="PTHR21004:SF0">
    <property type="entry name" value="PEROXISOMAL LEADER PEPTIDE-PROCESSING PROTEASE"/>
    <property type="match status" value="1"/>
</dbReference>
<organism evidence="1 2">
    <name type="scientific">Candidatus Kaiserbacteria bacterium CG08_land_8_20_14_0_20_50_21</name>
    <dbReference type="NCBI Taxonomy" id="1974604"/>
    <lineage>
        <taxon>Bacteria</taxon>
        <taxon>Candidatus Kaiseribacteriota</taxon>
    </lineage>
</organism>
<dbReference type="AlphaFoldDB" id="A0A2H0YZ00"/>
<dbReference type="Pfam" id="PF13365">
    <property type="entry name" value="Trypsin_2"/>
    <property type="match status" value="1"/>
</dbReference>
<comment type="caution">
    <text evidence="1">The sequence shown here is derived from an EMBL/GenBank/DDBJ whole genome shotgun (WGS) entry which is preliminary data.</text>
</comment>
<sequence>MNMQRFTPYLGIVAAFAVSAFIVAFSGGVTVLNEPPVVSTASSTISVVPNITLPAITLSPISAPQKKNLPSASASVSTPAAKVTSAPSVSPPKFISSSPSVSDLLDASASALRPALVNIICYVPAGNGLHSMSGSGVIIDPKGIILTNAHIAQYFLLADRGVSCTIRSGSPAVNRYEANLVYISPAWLRANANVLTQTNPSGTGEYDFAFLAITKSKTPEALPSSFPFVPLATVPPASGTPVVIASYGAQFLESSQIQSSLFPTIVFGSVKDVFTFVSTTIDILALGGSAAAQEGSSGGGIAGISGELVGTITTSTTQGTTDTRSLGAITASYIRSAYASETGQALDLLLAKSFSVSVIDFALQIPALESVLTAHLP</sequence>
<dbReference type="InterPro" id="IPR009003">
    <property type="entry name" value="Peptidase_S1_PA"/>
</dbReference>
<reference evidence="2" key="1">
    <citation type="submission" date="2017-09" db="EMBL/GenBank/DDBJ databases">
        <title>Depth-based differentiation of microbial function through sediment-hosted aquifers and enrichment of novel symbionts in the deep terrestrial subsurface.</title>
        <authorList>
            <person name="Probst A.J."/>
            <person name="Ladd B."/>
            <person name="Jarett J.K."/>
            <person name="Geller-Mcgrath D.E."/>
            <person name="Sieber C.M.K."/>
            <person name="Emerson J.B."/>
            <person name="Anantharaman K."/>
            <person name="Thomas B.C."/>
            <person name="Malmstrom R."/>
            <person name="Stieglmeier M."/>
            <person name="Klingl A."/>
            <person name="Woyke T."/>
            <person name="Ryan C.M."/>
            <person name="Banfield J.F."/>
        </authorList>
    </citation>
    <scope>NUCLEOTIDE SEQUENCE [LARGE SCALE GENOMIC DNA]</scope>
</reference>
<dbReference type="EMBL" id="PEXT01000014">
    <property type="protein sequence ID" value="PIS43539.1"/>
    <property type="molecule type" value="Genomic_DNA"/>
</dbReference>
<dbReference type="GO" id="GO:0016485">
    <property type="term" value="P:protein processing"/>
    <property type="evidence" value="ECO:0007669"/>
    <property type="project" value="InterPro"/>
</dbReference>
<evidence type="ECO:0000313" key="1">
    <source>
        <dbReference type="EMBL" id="PIS43539.1"/>
    </source>
</evidence>
<dbReference type="PANTHER" id="PTHR21004">
    <property type="entry name" value="SERINE PROTEASE-RELATED"/>
    <property type="match status" value="1"/>
</dbReference>